<dbReference type="AlphaFoldDB" id="A0A2J7ZHV0"/>
<evidence type="ECO:0000256" key="3">
    <source>
        <dbReference type="SAM" id="MobiDB-lite"/>
    </source>
</evidence>
<dbReference type="PANTHER" id="PTHR48043">
    <property type="entry name" value="EG:EG0003.4 PROTEIN-RELATED"/>
    <property type="match status" value="1"/>
</dbReference>
<dbReference type="OrthoDB" id="5835829at2759"/>
<protein>
    <submittedName>
        <fullName evidence="5">UDP-glucuronosyltransferase 2B14</fullName>
    </submittedName>
</protein>
<evidence type="ECO:0000256" key="2">
    <source>
        <dbReference type="ARBA" id="ARBA00022679"/>
    </source>
</evidence>
<evidence type="ECO:0000313" key="5">
    <source>
        <dbReference type="EMBL" id="PNG99843.1"/>
    </source>
</evidence>
<keyword evidence="6" id="KW-1185">Reference proteome</keyword>
<dbReference type="InterPro" id="IPR050271">
    <property type="entry name" value="UDP-glycosyltransferase"/>
</dbReference>
<reference evidence="5 6" key="1">
    <citation type="journal article" date="2017" name="Mol. Biol. Evol.">
        <title>The 4-celled Tetrabaena socialis nuclear genome reveals the essential components for genetic control of cell number at the origin of multicellularity in the volvocine lineage.</title>
        <authorList>
            <person name="Featherston J."/>
            <person name="Arakaki Y."/>
            <person name="Hanschen E.R."/>
            <person name="Ferris P.J."/>
            <person name="Michod R.E."/>
            <person name="Olson B.J.S.C."/>
            <person name="Nozaki H."/>
            <person name="Durand P.M."/>
        </authorList>
    </citation>
    <scope>NUCLEOTIDE SEQUENCE [LARGE SCALE GENOMIC DNA]</scope>
    <source>
        <strain evidence="5 6">NIES-571</strain>
    </source>
</reference>
<keyword evidence="2 5" id="KW-0808">Transferase</keyword>
<comment type="caution">
    <text evidence="5">The sequence shown here is derived from an EMBL/GenBank/DDBJ whole genome shotgun (WGS) entry which is preliminary data.</text>
</comment>
<keyword evidence="1" id="KW-0328">Glycosyltransferase</keyword>
<dbReference type="SUPFAM" id="SSF53756">
    <property type="entry name" value="UDP-Glycosyltransferase/glycogen phosphorylase"/>
    <property type="match status" value="1"/>
</dbReference>
<organism evidence="5 6">
    <name type="scientific">Tetrabaena socialis</name>
    <dbReference type="NCBI Taxonomy" id="47790"/>
    <lineage>
        <taxon>Eukaryota</taxon>
        <taxon>Viridiplantae</taxon>
        <taxon>Chlorophyta</taxon>
        <taxon>core chlorophytes</taxon>
        <taxon>Chlorophyceae</taxon>
        <taxon>CS clade</taxon>
        <taxon>Chlamydomonadales</taxon>
        <taxon>Tetrabaenaceae</taxon>
        <taxon>Tetrabaena</taxon>
    </lineage>
</organism>
<dbReference type="PANTHER" id="PTHR48043:SF145">
    <property type="entry name" value="FI06409P-RELATED"/>
    <property type="match status" value="1"/>
</dbReference>
<accession>A0A2J7ZHV0</accession>
<evidence type="ECO:0000256" key="4">
    <source>
        <dbReference type="SAM" id="SignalP"/>
    </source>
</evidence>
<dbReference type="PROSITE" id="PS51257">
    <property type="entry name" value="PROKAR_LIPOPROTEIN"/>
    <property type="match status" value="1"/>
</dbReference>
<name>A0A2J7ZHV0_9CHLO</name>
<dbReference type="Pfam" id="PF00201">
    <property type="entry name" value="UDPGT"/>
    <property type="match status" value="2"/>
</dbReference>
<evidence type="ECO:0000313" key="6">
    <source>
        <dbReference type="Proteomes" id="UP000236333"/>
    </source>
</evidence>
<dbReference type="Gene3D" id="3.40.50.2000">
    <property type="entry name" value="Glycogen Phosphorylase B"/>
    <property type="match status" value="1"/>
</dbReference>
<dbReference type="GO" id="GO:0008194">
    <property type="term" value="F:UDP-glycosyltransferase activity"/>
    <property type="evidence" value="ECO:0007669"/>
    <property type="project" value="InterPro"/>
</dbReference>
<proteinExistence type="predicted"/>
<dbReference type="InterPro" id="IPR002213">
    <property type="entry name" value="UDP_glucos_trans"/>
</dbReference>
<dbReference type="Proteomes" id="UP000236333">
    <property type="component" value="Unassembled WGS sequence"/>
</dbReference>
<evidence type="ECO:0000256" key="1">
    <source>
        <dbReference type="ARBA" id="ARBA00022676"/>
    </source>
</evidence>
<feature type="signal peptide" evidence="4">
    <location>
        <begin position="1"/>
        <end position="24"/>
    </location>
</feature>
<feature type="chain" id="PRO_5014397922" evidence="4">
    <location>
        <begin position="25"/>
        <end position="490"/>
    </location>
</feature>
<dbReference type="EMBL" id="PGGS01002057">
    <property type="protein sequence ID" value="PNG99843.1"/>
    <property type="molecule type" value="Genomic_DNA"/>
</dbReference>
<feature type="region of interest" description="Disordered" evidence="3">
    <location>
        <begin position="70"/>
        <end position="96"/>
    </location>
</feature>
<sequence length="490" mass="51495">MLLRIGSLRVALCLLACLSVACSATPTQLLVFTGVHREQALDVWALAEHLSSSRDLAVTVLVPDSLARELKPSDPSLKPSDPSPLPDAPDTADGASCAAGEASCAADEATRALPQRSGSLTTLVYASLPYEEYSSDAMHGRGALAGLTAQLDFHLANCANLLLNRTVADALAHGAAPSSSPGASSSTGSSISEQPRFAAMLGVATDPCSALLADRLRIRRRVSYDDGASVSLLLTLLGAGHATSHVAAYGTALGGGGAMSTVQRVRNVVAYHRLQWWHARVFEPRVAAFRQRHRLQPHTADGPKPPACHLRGQVVITGADWGLLEPQPLPPSVQLVGPLRARAGAEGPLQPPQLAAHVAAAEQGVVVIAFPDDYSLYPGPRGPEPDIARVYLPLKHARNVLMLPELPLSELLAHPQVVSLVTAGSVQAIYQAIYHAKPVMAVPLSSGQEDVVARVAALGAGQRLSRTELEGGAASYRVSVAIERMRNVYS</sequence>
<gene>
    <name evidence="5" type="ORF">TSOC_014367</name>
</gene>
<keyword evidence="4" id="KW-0732">Signal</keyword>